<reference evidence="9 10" key="1">
    <citation type="submission" date="2024-09" db="EMBL/GenBank/DDBJ databases">
        <title>Whole genome analysis of Stenotrophomonas geniculata MK-1, and its biological control impact on peanut foliage fungus diseases.</title>
        <authorList>
            <person name="Ahsan T."/>
        </authorList>
    </citation>
    <scope>NUCLEOTIDE SEQUENCE [LARGE SCALE GENOMIC DNA]</scope>
    <source>
        <strain evidence="9 10">MK-1</strain>
    </source>
</reference>
<dbReference type="InterPro" id="IPR000209">
    <property type="entry name" value="Peptidase_S8/S53_dom"/>
</dbReference>
<dbReference type="PANTHER" id="PTHR42884:SF14">
    <property type="entry name" value="NEUROENDOCRINE CONVERTASE 1"/>
    <property type="match status" value="1"/>
</dbReference>
<dbReference type="InterPro" id="IPR034061">
    <property type="entry name" value="Peptidases_S8_Autotransporter"/>
</dbReference>
<keyword evidence="2 7" id="KW-0732">Signal</keyword>
<keyword evidence="4 5" id="KW-0720">Serine protease</keyword>
<dbReference type="CDD" id="cd04848">
    <property type="entry name" value="Peptidases_S8_Autotransporter_serine_protease_like"/>
    <property type="match status" value="1"/>
</dbReference>
<dbReference type="SUPFAM" id="SSF52743">
    <property type="entry name" value="Subtilisin-like"/>
    <property type="match status" value="1"/>
</dbReference>
<feature type="compositionally biased region" description="Pro residues" evidence="6">
    <location>
        <begin position="35"/>
        <end position="60"/>
    </location>
</feature>
<dbReference type="Pfam" id="PF00082">
    <property type="entry name" value="Peptidase_S8"/>
    <property type="match status" value="1"/>
</dbReference>
<dbReference type="InterPro" id="IPR005546">
    <property type="entry name" value="Autotransporte_beta"/>
</dbReference>
<evidence type="ECO:0000256" key="2">
    <source>
        <dbReference type="ARBA" id="ARBA00022729"/>
    </source>
</evidence>
<dbReference type="PROSITE" id="PS00138">
    <property type="entry name" value="SUBTILASE_SER"/>
    <property type="match status" value="1"/>
</dbReference>
<dbReference type="InterPro" id="IPR036852">
    <property type="entry name" value="Peptidase_S8/S53_dom_sf"/>
</dbReference>
<feature type="region of interest" description="Disordered" evidence="6">
    <location>
        <begin position="27"/>
        <end position="63"/>
    </location>
</feature>
<evidence type="ECO:0000256" key="1">
    <source>
        <dbReference type="ARBA" id="ARBA00022670"/>
    </source>
</evidence>
<dbReference type="InterPro" id="IPR023827">
    <property type="entry name" value="Peptidase_S8_Asp-AS"/>
</dbReference>
<dbReference type="PROSITE" id="PS51892">
    <property type="entry name" value="SUBTILASE"/>
    <property type="match status" value="1"/>
</dbReference>
<dbReference type="SUPFAM" id="SSF103515">
    <property type="entry name" value="Autotransporter"/>
    <property type="match status" value="1"/>
</dbReference>
<dbReference type="PROSITE" id="PS00137">
    <property type="entry name" value="SUBTILASE_HIS"/>
    <property type="match status" value="1"/>
</dbReference>
<dbReference type="InterPro" id="IPR036709">
    <property type="entry name" value="Autotransporte_beta_dom_sf"/>
</dbReference>
<dbReference type="SMART" id="SM00869">
    <property type="entry name" value="Autotransporter"/>
    <property type="match status" value="1"/>
</dbReference>
<gene>
    <name evidence="9" type="ORF">ACFLLB_06675</name>
</gene>
<evidence type="ECO:0000256" key="7">
    <source>
        <dbReference type="SAM" id="SignalP"/>
    </source>
</evidence>
<comment type="similarity">
    <text evidence="5">Belongs to the peptidase S8 family.</text>
</comment>
<feature type="chain" id="PRO_5045378446" evidence="7">
    <location>
        <begin position="24"/>
        <end position="951"/>
    </location>
</feature>
<dbReference type="InterPro" id="IPR022398">
    <property type="entry name" value="Peptidase_S8_His-AS"/>
</dbReference>
<name>A0ABW1MYQ4_9GAMM</name>
<dbReference type="Proteomes" id="UP001596115">
    <property type="component" value="Unassembled WGS sequence"/>
</dbReference>
<proteinExistence type="inferred from homology"/>
<organism evidence="9 10">
    <name type="scientific">Stenotrophomonas geniculata</name>
    <dbReference type="NCBI Taxonomy" id="86188"/>
    <lineage>
        <taxon>Bacteria</taxon>
        <taxon>Pseudomonadati</taxon>
        <taxon>Pseudomonadota</taxon>
        <taxon>Gammaproteobacteria</taxon>
        <taxon>Lysobacterales</taxon>
        <taxon>Lysobacteraceae</taxon>
        <taxon>Stenotrophomonas</taxon>
    </lineage>
</organism>
<keyword evidence="3 5" id="KW-0378">Hydrolase</keyword>
<dbReference type="RefSeq" id="WP_049454992.1">
    <property type="nucleotide sequence ID" value="NZ_JAXBQP010000040.1"/>
</dbReference>
<feature type="domain" description="Autotransporter" evidence="8">
    <location>
        <begin position="682"/>
        <end position="951"/>
    </location>
</feature>
<dbReference type="PANTHER" id="PTHR42884">
    <property type="entry name" value="PROPROTEIN CONVERTASE SUBTILISIN/KEXIN-RELATED"/>
    <property type="match status" value="1"/>
</dbReference>
<dbReference type="PRINTS" id="PR00723">
    <property type="entry name" value="SUBTILISIN"/>
</dbReference>
<keyword evidence="1 5" id="KW-0645">Protease</keyword>
<evidence type="ECO:0000256" key="6">
    <source>
        <dbReference type="SAM" id="MobiDB-lite"/>
    </source>
</evidence>
<dbReference type="PROSITE" id="PS51208">
    <property type="entry name" value="AUTOTRANSPORTER"/>
    <property type="match status" value="1"/>
</dbReference>
<dbReference type="InterPro" id="IPR015500">
    <property type="entry name" value="Peptidase_S8_subtilisin-rel"/>
</dbReference>
<sequence length="951" mass="97173">MKRTTTVRSALATALALALTACGGGGGGGNVRIDTPPPPPPPTTPPPTTPPPTTPPPVKPQEPAFDAHLSVTNARAAQAAGLTGQNVRIGIVDSGVQRNAVALNGRVLANLNYIDPARNNLGVDDVVGHGTAVASLAAGAATGSWPGGIAPKAQIVSARIIADKPPTDDGSGRGNAFSGPLGVAQVHQDLISYNVKVMNNSWGGLYWTDLPTTAQVAAEYRPFVINHGGLVVFAAGNDGRSEPSSLAALPSQQGVAGTLPAADLERGWLVATAVDPYAPGTLASYANACGQAARYCLAAPGSAVYPDANGGSYYWNYGTSFAAPLISGAAALVWERFPYFSNDLVRQTLLGTAKDIGAPGVDPVFGYGLLDIGRAINGPGRFDWGDVVANVDLASTGSAWRNDIVGSGGLVKQGGGTLVLAGNNSYTGATRIERGILSLQNGGVVRSNVTILGQSDPDSTGLQFNGGTPRVIGNVVNGSSVFLTTGNTTGTIEGNYTQQAGAQLMIALGANALQVTGNAAIDGGVRVHGFVSGYVPQNGSRQDLIHAAGGLSGTFSTPATSSGLQGLSLLQSSYGYDSNNAWLNLTQVSVTAAASGLGASAQAAAQRLEGAFAALDKNAGLQGSAFGAAAGALQWTGGGPQGLAASLQSLSGQAHARAEAATFDSIDMSRRAIAERFDRVQAAPRLRGSWQSALGEAGQGSFAGNAADSRGWMAGQDLPLGSNGLMGVAFGETRSNGGSSFGGDRGRDRQAQAQLYAGWNLGRGYALAQVGSGQFTRALDRQLLLGAGAYGVSARYGGRFSSASVEGGYRLGRAGASLTPYVGASTTRVDTDAFNELGGFGFGLRGDANRVQRSQMLAGIRGERGWGRWTLRGHAEWQQRIDGADADWQASFVGVDAWAPLAGWNAPRGSALIGVALESWWGRNGRLSLGFDQRVGGEGARQAALRYSTGF</sequence>
<dbReference type="Pfam" id="PF03797">
    <property type="entry name" value="Autotransporter"/>
    <property type="match status" value="1"/>
</dbReference>
<protein>
    <submittedName>
        <fullName evidence="9">S8 family serine peptidase</fullName>
    </submittedName>
</protein>
<accession>A0ABW1MYQ4</accession>
<dbReference type="Pfam" id="PF12951">
    <property type="entry name" value="PATR"/>
    <property type="match status" value="1"/>
</dbReference>
<feature type="active site" description="Charge relay system" evidence="5">
    <location>
        <position position="93"/>
    </location>
</feature>
<evidence type="ECO:0000256" key="3">
    <source>
        <dbReference type="ARBA" id="ARBA00022801"/>
    </source>
</evidence>
<dbReference type="Gene3D" id="3.40.50.200">
    <property type="entry name" value="Peptidase S8/S53 domain"/>
    <property type="match status" value="1"/>
</dbReference>
<dbReference type="NCBIfam" id="TIGR02601">
    <property type="entry name" value="autotrns_rpt"/>
    <property type="match status" value="1"/>
</dbReference>
<evidence type="ECO:0000313" key="9">
    <source>
        <dbReference type="EMBL" id="MFC6069249.1"/>
    </source>
</evidence>
<dbReference type="PROSITE" id="PS51257">
    <property type="entry name" value="PROKAR_LIPOPROTEIN"/>
    <property type="match status" value="1"/>
</dbReference>
<dbReference type="Gene3D" id="2.40.128.130">
    <property type="entry name" value="Autotransporter beta-domain"/>
    <property type="match status" value="1"/>
</dbReference>
<keyword evidence="10" id="KW-1185">Reference proteome</keyword>
<evidence type="ECO:0000313" key="10">
    <source>
        <dbReference type="Proteomes" id="UP001596115"/>
    </source>
</evidence>
<comment type="caution">
    <text evidence="9">The sequence shown here is derived from an EMBL/GenBank/DDBJ whole genome shotgun (WGS) entry which is preliminary data.</text>
</comment>
<evidence type="ECO:0000256" key="5">
    <source>
        <dbReference type="PROSITE-ProRule" id="PRU01240"/>
    </source>
</evidence>
<dbReference type="PROSITE" id="PS00136">
    <property type="entry name" value="SUBTILASE_ASP"/>
    <property type="match status" value="1"/>
</dbReference>
<dbReference type="EMBL" id="JBHRFL010000007">
    <property type="protein sequence ID" value="MFC6069249.1"/>
    <property type="molecule type" value="Genomic_DNA"/>
</dbReference>
<feature type="active site" description="Charge relay system" evidence="5">
    <location>
        <position position="320"/>
    </location>
</feature>
<feature type="active site" description="Charge relay system" evidence="5">
    <location>
        <position position="129"/>
    </location>
</feature>
<dbReference type="InterPro" id="IPR023828">
    <property type="entry name" value="Peptidase_S8_Ser-AS"/>
</dbReference>
<evidence type="ECO:0000259" key="8">
    <source>
        <dbReference type="PROSITE" id="PS51208"/>
    </source>
</evidence>
<evidence type="ECO:0000256" key="4">
    <source>
        <dbReference type="ARBA" id="ARBA00022825"/>
    </source>
</evidence>
<dbReference type="InterPro" id="IPR013425">
    <property type="entry name" value="Autotrns_rpt"/>
</dbReference>
<feature type="signal peptide" evidence="7">
    <location>
        <begin position="1"/>
        <end position="23"/>
    </location>
</feature>